<keyword evidence="4 6" id="KW-0805">Transcription regulation</keyword>
<organism evidence="8 10">
    <name type="scientific">[Ruminococcus] torques</name>
    <dbReference type="NCBI Taxonomy" id="33039"/>
    <lineage>
        <taxon>Bacteria</taxon>
        <taxon>Bacillati</taxon>
        <taxon>Bacillota</taxon>
        <taxon>Clostridia</taxon>
        <taxon>Lachnospirales</taxon>
        <taxon>Lachnospiraceae</taxon>
        <taxon>Mediterraneibacter</taxon>
    </lineage>
</organism>
<reference evidence="9 11" key="2">
    <citation type="journal article" date="2019" name="Science, e1252229">
        <title>Invertible promoters mediate bacterial phase variation, antibiotic resistance, and host adaptation in the gut.</title>
        <authorList>
            <person name="Jiang X."/>
            <person name="Hall A.B."/>
            <person name="Arthur T.D."/>
            <person name="Plichta D.R."/>
            <person name="Covington C.T."/>
            <person name="Poyet M."/>
            <person name="Crothers J."/>
            <person name="Moses P.L."/>
            <person name="Tolonen A.C."/>
            <person name="Vlamakis H."/>
            <person name="Alm E.J."/>
            <person name="Xavier R.J."/>
        </authorList>
    </citation>
    <scope>NUCLEOTIDE SEQUENCE [LARGE SCALE GENOMIC DNA]</scope>
    <source>
        <strain evidence="9">Aa_0143</strain>
        <strain evidence="11">aa_0143</strain>
    </source>
</reference>
<dbReference type="HAMAP" id="MF_00073">
    <property type="entry name" value="NusB"/>
    <property type="match status" value="1"/>
</dbReference>
<reference evidence="8 10" key="1">
    <citation type="submission" date="2015-09" db="EMBL/GenBank/DDBJ databases">
        <authorList>
            <consortium name="Pathogen Informatics"/>
        </authorList>
    </citation>
    <scope>NUCLEOTIDE SEQUENCE [LARGE SCALE GENOMIC DNA]</scope>
    <source>
        <strain evidence="8 10">2789STDY5834841</strain>
    </source>
</reference>
<evidence type="ECO:0000256" key="5">
    <source>
        <dbReference type="ARBA" id="ARBA00023163"/>
    </source>
</evidence>
<dbReference type="InterPro" id="IPR006027">
    <property type="entry name" value="NusB_RsmB_TIM44"/>
</dbReference>
<dbReference type="PANTHER" id="PTHR11078:SF3">
    <property type="entry name" value="ANTITERMINATION NUSB DOMAIN-CONTAINING PROTEIN"/>
    <property type="match status" value="1"/>
</dbReference>
<feature type="domain" description="NusB/RsmB/TIM44" evidence="7">
    <location>
        <begin position="5"/>
        <end position="132"/>
    </location>
</feature>
<protein>
    <recommendedName>
        <fullName evidence="6">Transcription antitermination protein NusB</fullName>
    </recommendedName>
    <alternativeName>
        <fullName evidence="6">Antitermination factor NusB</fullName>
    </alternativeName>
</protein>
<sequence>MVRTELREHIFKMLFQIEFNDSVDMPENLNYYFETLEDAKEKDKQYIQNKYEAILSHIEEIDGLLNENATGWKTTRMNKVDLSILRLALYEIKWDEDVPAKVAINEAVELAKRFGGDNSSSFVNGVLAKFAKQEL</sequence>
<dbReference type="GO" id="GO:0005829">
    <property type="term" value="C:cytosol"/>
    <property type="evidence" value="ECO:0007669"/>
    <property type="project" value="TreeGrafter"/>
</dbReference>
<dbReference type="AlphaFoldDB" id="A0A174F169"/>
<dbReference type="RefSeq" id="WP_004844929.1">
    <property type="nucleotide sequence ID" value="NZ_AP028249.1"/>
</dbReference>
<dbReference type="GO" id="GO:0006353">
    <property type="term" value="P:DNA-templated transcription termination"/>
    <property type="evidence" value="ECO:0007669"/>
    <property type="project" value="UniProtKB-UniRule"/>
</dbReference>
<dbReference type="Gene3D" id="1.10.940.10">
    <property type="entry name" value="NusB-like"/>
    <property type="match status" value="1"/>
</dbReference>
<dbReference type="EMBL" id="CYZO01000047">
    <property type="protein sequence ID" value="CUO42658.1"/>
    <property type="molecule type" value="Genomic_DNA"/>
</dbReference>
<dbReference type="SUPFAM" id="SSF48013">
    <property type="entry name" value="NusB-like"/>
    <property type="match status" value="1"/>
</dbReference>
<gene>
    <name evidence="6 8" type="primary">nusB</name>
    <name evidence="9" type="ORF">EAI93_13045</name>
    <name evidence="8" type="ORF">ERS852456_02529</name>
</gene>
<evidence type="ECO:0000313" key="10">
    <source>
        <dbReference type="Proteomes" id="UP000095787"/>
    </source>
</evidence>
<evidence type="ECO:0000313" key="11">
    <source>
        <dbReference type="Proteomes" id="UP000292665"/>
    </source>
</evidence>
<dbReference type="Proteomes" id="UP000292665">
    <property type="component" value="Unassembled WGS sequence"/>
</dbReference>
<evidence type="ECO:0000313" key="9">
    <source>
        <dbReference type="EMBL" id="RYS76650.1"/>
    </source>
</evidence>
<evidence type="ECO:0000259" key="7">
    <source>
        <dbReference type="Pfam" id="PF01029"/>
    </source>
</evidence>
<evidence type="ECO:0000256" key="3">
    <source>
        <dbReference type="ARBA" id="ARBA00022884"/>
    </source>
</evidence>
<evidence type="ECO:0000256" key="1">
    <source>
        <dbReference type="ARBA" id="ARBA00005952"/>
    </source>
</evidence>
<name>A0A174F169_9FIRM</name>
<proteinExistence type="inferred from homology"/>
<dbReference type="PANTHER" id="PTHR11078">
    <property type="entry name" value="N UTILIZATION SUBSTANCE PROTEIN B-RELATED"/>
    <property type="match status" value="1"/>
</dbReference>
<dbReference type="InterPro" id="IPR035926">
    <property type="entry name" value="NusB-like_sf"/>
</dbReference>
<comment type="function">
    <text evidence="6">Involved in transcription antitermination. Required for transcription of ribosomal RNA (rRNA) genes. Binds specifically to the boxA antiterminator sequence of the ribosomal RNA (rrn) operons.</text>
</comment>
<keyword evidence="2 6" id="KW-0889">Transcription antitermination</keyword>
<keyword evidence="3 6" id="KW-0694">RNA-binding</keyword>
<evidence type="ECO:0000256" key="6">
    <source>
        <dbReference type="HAMAP-Rule" id="MF_00073"/>
    </source>
</evidence>
<dbReference type="GeneID" id="97328827"/>
<dbReference type="NCBIfam" id="TIGR01951">
    <property type="entry name" value="nusB"/>
    <property type="match status" value="1"/>
</dbReference>
<evidence type="ECO:0000256" key="4">
    <source>
        <dbReference type="ARBA" id="ARBA00023015"/>
    </source>
</evidence>
<evidence type="ECO:0000256" key="2">
    <source>
        <dbReference type="ARBA" id="ARBA00022814"/>
    </source>
</evidence>
<dbReference type="GO" id="GO:0031564">
    <property type="term" value="P:transcription antitermination"/>
    <property type="evidence" value="ECO:0007669"/>
    <property type="project" value="UniProtKB-KW"/>
</dbReference>
<dbReference type="Proteomes" id="UP000095787">
    <property type="component" value="Unassembled WGS sequence"/>
</dbReference>
<dbReference type="GO" id="GO:0003723">
    <property type="term" value="F:RNA binding"/>
    <property type="evidence" value="ECO:0007669"/>
    <property type="project" value="UniProtKB-UniRule"/>
</dbReference>
<dbReference type="InterPro" id="IPR011605">
    <property type="entry name" value="NusB_fam"/>
</dbReference>
<dbReference type="EMBL" id="RCYR01000043">
    <property type="protein sequence ID" value="RYS76650.1"/>
    <property type="molecule type" value="Genomic_DNA"/>
</dbReference>
<comment type="similarity">
    <text evidence="1 6">Belongs to the NusB family.</text>
</comment>
<accession>A0A174F169</accession>
<dbReference type="Pfam" id="PF01029">
    <property type="entry name" value="NusB"/>
    <property type="match status" value="1"/>
</dbReference>
<keyword evidence="5 6" id="KW-0804">Transcription</keyword>
<evidence type="ECO:0000313" key="8">
    <source>
        <dbReference type="EMBL" id="CUO42658.1"/>
    </source>
</evidence>